<evidence type="ECO:0000313" key="1">
    <source>
        <dbReference type="EnsemblMetazoa" id="tetur07g07430.1"/>
    </source>
</evidence>
<keyword evidence="2" id="KW-1185">Reference proteome</keyword>
<dbReference type="AlphaFoldDB" id="T1KA66"/>
<dbReference type="EMBL" id="CAEY01001896">
    <property type="status" value="NOT_ANNOTATED_CDS"/>
    <property type="molecule type" value="Genomic_DNA"/>
</dbReference>
<dbReference type="InterPro" id="IPR038538">
    <property type="entry name" value="MTERF_sf"/>
</dbReference>
<dbReference type="Proteomes" id="UP000015104">
    <property type="component" value="Unassembled WGS sequence"/>
</dbReference>
<proteinExistence type="predicted"/>
<dbReference type="Gene3D" id="1.25.70.10">
    <property type="entry name" value="Transcription termination factor 3, mitochondrial"/>
    <property type="match status" value="1"/>
</dbReference>
<organism evidence="1 2">
    <name type="scientific">Tetranychus urticae</name>
    <name type="common">Two-spotted spider mite</name>
    <dbReference type="NCBI Taxonomy" id="32264"/>
    <lineage>
        <taxon>Eukaryota</taxon>
        <taxon>Metazoa</taxon>
        <taxon>Ecdysozoa</taxon>
        <taxon>Arthropoda</taxon>
        <taxon>Chelicerata</taxon>
        <taxon>Arachnida</taxon>
        <taxon>Acari</taxon>
        <taxon>Acariformes</taxon>
        <taxon>Trombidiformes</taxon>
        <taxon>Prostigmata</taxon>
        <taxon>Eleutherengona</taxon>
        <taxon>Raphignathae</taxon>
        <taxon>Tetranychoidea</taxon>
        <taxon>Tetranychidae</taxon>
        <taxon>Tetranychus</taxon>
    </lineage>
</organism>
<accession>T1KA66</accession>
<dbReference type="HOGENOM" id="CLU_452947_0_0_1"/>
<evidence type="ECO:0000313" key="2">
    <source>
        <dbReference type="Proteomes" id="UP000015104"/>
    </source>
</evidence>
<protein>
    <submittedName>
        <fullName evidence="1">Uncharacterized protein</fullName>
    </submittedName>
</protein>
<reference evidence="1" key="2">
    <citation type="submission" date="2015-06" db="UniProtKB">
        <authorList>
            <consortium name="EnsemblMetazoa"/>
        </authorList>
    </citation>
    <scope>IDENTIFICATION</scope>
</reference>
<name>T1KA66_TETUR</name>
<reference evidence="2" key="1">
    <citation type="submission" date="2011-08" db="EMBL/GenBank/DDBJ databases">
        <authorList>
            <person name="Rombauts S."/>
        </authorList>
    </citation>
    <scope>NUCLEOTIDE SEQUENCE</scope>
    <source>
        <strain evidence="2">London</strain>
    </source>
</reference>
<sequence>MIISKVSYSRYFSCCNLLQQLIKNDPIKSGLYRSRVSISSSNRSSQSTPSLNYQNDVLPVNSSASSSVISGELWPNLLFTDDTWSDVDENGDERFNKLSDTAWDSAEPHETTIRNFSTFHLLFTSPYRDNMIKIISEELDLDHWQADVYLNFLRIKPVLIRFDEIRFIRDRRNLLRLLKTHLSKRDIVDAYELFLLTLRAAHFRITCLKECGFKFIKPTHLLNFKKILGSSENVLKHLKLLDTDVNVVDSLLSNLQGLSNQETSQLREELTSQGLLPLSKQYAIVISFVLNKTKDTAHLSKSAHHSRYLTIKGLNILAKMFNDYSLNESYSPSDLGSLYEADPHNLELILNEVPKKFDESTLLFLLKYPKILHTYSSTLTDNLLLLKNTYGFTNEDIDNHANCLMVETNDLKSRIENLATIFGRPSRLMLSLVHFDISELSDLLHEMKVNGFPCSDVDSVHKYRSMTIKKAKLYPGMVPAHLRGLNRELGIPQSIILRTFHRHPHFHLTDNHKIKQTLNYIRNLEGITEEQVLNGLTLCLYDTEKIKEALEIMKGRDDYEEWKKHPFFLESLVYMIEKTYSFEDILTSGGSGLNTVNGYSNES</sequence>
<dbReference type="EnsemblMetazoa" id="tetur07g07430.1">
    <property type="protein sequence ID" value="tetur07g07430.1"/>
    <property type="gene ID" value="tetur07g07430"/>
</dbReference>